<accession>A0ABQ0P164</accession>
<organism evidence="1 2">
    <name type="scientific">Saccharibacter floricola DSM 15669</name>
    <dbReference type="NCBI Taxonomy" id="1123227"/>
    <lineage>
        <taxon>Bacteria</taxon>
        <taxon>Pseudomonadati</taxon>
        <taxon>Pseudomonadota</taxon>
        <taxon>Alphaproteobacteria</taxon>
        <taxon>Acetobacterales</taxon>
        <taxon>Acetobacteraceae</taxon>
        <taxon>Saccharibacter</taxon>
    </lineage>
</organism>
<dbReference type="EMBL" id="BAQD01000144">
    <property type="protein sequence ID" value="GBQ08845.1"/>
    <property type="molecule type" value="Genomic_DNA"/>
</dbReference>
<reference evidence="1" key="1">
    <citation type="submission" date="2013-04" db="EMBL/GenBank/DDBJ databases">
        <title>The genome sequencing project of 58 acetic acid bacteria.</title>
        <authorList>
            <person name="Okamoto-Kainuma A."/>
            <person name="Ishikawa M."/>
            <person name="Umino S."/>
            <person name="Koizumi Y."/>
            <person name="Shiwa Y."/>
            <person name="Yoshikawa H."/>
            <person name="Matsutani M."/>
            <person name="Matsushita K."/>
        </authorList>
    </citation>
    <scope>NUCLEOTIDE SEQUENCE</scope>
    <source>
        <strain evidence="1">DSM 15669</strain>
    </source>
</reference>
<comment type="caution">
    <text evidence="1">The sequence shown here is derived from an EMBL/GenBank/DDBJ whole genome shotgun (WGS) entry which is preliminary data.</text>
</comment>
<proteinExistence type="predicted"/>
<evidence type="ECO:0000313" key="1">
    <source>
        <dbReference type="EMBL" id="GBQ08845.1"/>
    </source>
</evidence>
<evidence type="ECO:0000313" key="2">
    <source>
        <dbReference type="Proteomes" id="UP001062901"/>
    </source>
</evidence>
<dbReference type="RefSeq" id="WP_018981088.1">
    <property type="nucleotide sequence ID" value="NZ_BAQD01000144.1"/>
</dbReference>
<name>A0ABQ0P164_9PROT</name>
<dbReference type="Proteomes" id="UP001062901">
    <property type="component" value="Unassembled WGS sequence"/>
</dbReference>
<protein>
    <submittedName>
        <fullName evidence="1">Uncharacterized protein</fullName>
    </submittedName>
</protein>
<keyword evidence="2" id="KW-1185">Reference proteome</keyword>
<sequence>MTDIPTTDEPTIEGFIAFVHNVMGVPTGAQPDDTTCENAFGLAQDLAFPEIRRVSTRLYRSAVYNLAASFLVQMAPDAENSSPPHFWQNLRNKLGISGFAPGIIQSSSDNGTSQTWAIPEGFKNLSLADLDALKNPWGRAYIAIAQQYGTLWALR</sequence>
<gene>
    <name evidence="1" type="ORF">AA15669_1931</name>
</gene>